<evidence type="ECO:0000256" key="2">
    <source>
        <dbReference type="SAM" id="SignalP"/>
    </source>
</evidence>
<evidence type="ECO:0008006" key="5">
    <source>
        <dbReference type="Google" id="ProtNLM"/>
    </source>
</evidence>
<dbReference type="Proteomes" id="UP000186931">
    <property type="component" value="Unassembled WGS sequence"/>
</dbReference>
<organism evidence="3 4">
    <name type="scientific">Acinetobacter towneri</name>
    <dbReference type="NCBI Taxonomy" id="202956"/>
    <lineage>
        <taxon>Bacteria</taxon>
        <taxon>Pseudomonadati</taxon>
        <taxon>Pseudomonadota</taxon>
        <taxon>Gammaproteobacteria</taxon>
        <taxon>Moraxellales</taxon>
        <taxon>Moraxellaceae</taxon>
        <taxon>Acinetobacter</taxon>
    </lineage>
</organism>
<dbReference type="STRING" id="202956.BJN41_03720"/>
<dbReference type="AlphaFoldDB" id="A0A1E8E2E3"/>
<feature type="compositionally biased region" description="Basic and acidic residues" evidence="1">
    <location>
        <begin position="50"/>
        <end position="63"/>
    </location>
</feature>
<dbReference type="EMBL" id="MKQS01000007">
    <property type="protein sequence ID" value="OFE43845.1"/>
    <property type="molecule type" value="Genomic_DNA"/>
</dbReference>
<feature type="region of interest" description="Disordered" evidence="1">
    <location>
        <begin position="29"/>
        <end position="112"/>
    </location>
</feature>
<accession>A0A1E8E2E3</accession>
<keyword evidence="2" id="KW-0732">Signal</keyword>
<feature type="signal peptide" evidence="2">
    <location>
        <begin position="1"/>
        <end position="25"/>
    </location>
</feature>
<proteinExistence type="predicted"/>
<dbReference type="RefSeq" id="WP_004668310.1">
    <property type="nucleotide sequence ID" value="NZ_CP183897.1"/>
</dbReference>
<feature type="compositionally biased region" description="Polar residues" evidence="1">
    <location>
        <begin position="31"/>
        <end position="47"/>
    </location>
</feature>
<sequence length="112" mass="12547">MHITNFVLKAIFSVAVLSLTTLSVAHEGHHSTAQTDGKNVPSMNHQAMSEMDHSQHSPQEHAQHMQMMGKMNHAAHSAPMNHQHAGHQPMHHKSTEKQQDQKVQKGDQHAHH</sequence>
<reference evidence="3 4" key="1">
    <citation type="submission" date="2016-10" db="EMBL/GenBank/DDBJ databases">
        <title>Genome of airborne Acinetobacter sp. 5-2Ac02 in the hospital environment: Species near to Acinetobacter towneri.</title>
        <authorList>
            <person name="Barbosa B."/>
            <person name="Fernandez-Garcia L."/>
            <person name="Gato E."/>
            <person name="Leao R."/>
            <person name="Albano R."/>
            <person name="Fernandez B."/>
            <person name="Fernandez-Cuenca F."/>
            <person name="Marques E."/>
            <person name="Tomas M."/>
        </authorList>
    </citation>
    <scope>NUCLEOTIDE SEQUENCE [LARGE SCALE GENOMIC DNA]</scope>
    <source>
        <strain evidence="3 4">5-2Ac02</strain>
    </source>
</reference>
<name>A0A1E8E2E3_9GAMM</name>
<feature type="chain" id="PRO_5009213466" description="Copper-binding protein" evidence="2">
    <location>
        <begin position="26"/>
        <end position="112"/>
    </location>
</feature>
<comment type="caution">
    <text evidence="3">The sequence shown here is derived from an EMBL/GenBank/DDBJ whole genome shotgun (WGS) entry which is preliminary data.</text>
</comment>
<gene>
    <name evidence="3" type="ORF">BJN41_03720</name>
</gene>
<evidence type="ECO:0000256" key="1">
    <source>
        <dbReference type="SAM" id="MobiDB-lite"/>
    </source>
</evidence>
<evidence type="ECO:0000313" key="4">
    <source>
        <dbReference type="Proteomes" id="UP000186931"/>
    </source>
</evidence>
<evidence type="ECO:0000313" key="3">
    <source>
        <dbReference type="EMBL" id="OFE43845.1"/>
    </source>
</evidence>
<protein>
    <recommendedName>
        <fullName evidence="5">Copper-binding protein</fullName>
    </recommendedName>
</protein>
<feature type="compositionally biased region" description="Basic and acidic residues" evidence="1">
    <location>
        <begin position="93"/>
        <end position="112"/>
    </location>
</feature>